<reference evidence="7 8" key="2">
    <citation type="submission" date="2018-10" db="EMBL/GenBank/DDBJ databases">
        <authorList>
            <consortium name="Pathogen Informatics"/>
        </authorList>
    </citation>
    <scope>NUCLEOTIDE SEQUENCE [LARGE SCALE GENOMIC DNA]</scope>
</reference>
<dbReference type="WBParaSite" id="EVEC_0000706601-mRNA-1">
    <property type="protein sequence ID" value="EVEC_0000706601-mRNA-1"/>
    <property type="gene ID" value="EVEC_0000706601"/>
</dbReference>
<dbReference type="InterPro" id="IPR001841">
    <property type="entry name" value="Znf_RING"/>
</dbReference>
<reference evidence="9" key="1">
    <citation type="submission" date="2017-02" db="UniProtKB">
        <authorList>
            <consortium name="WormBaseParasite"/>
        </authorList>
    </citation>
    <scope>IDENTIFICATION</scope>
</reference>
<dbReference type="InterPro" id="IPR047126">
    <property type="entry name" value="RNF141-like"/>
</dbReference>
<dbReference type="AlphaFoldDB" id="A0A0N4V9F5"/>
<name>A0A0N4V9F5_ENTVE</name>
<dbReference type="GO" id="GO:0051865">
    <property type="term" value="P:protein autoubiquitination"/>
    <property type="evidence" value="ECO:0007669"/>
    <property type="project" value="TreeGrafter"/>
</dbReference>
<dbReference type="Pfam" id="PF13920">
    <property type="entry name" value="zf-C3HC4_3"/>
    <property type="match status" value="1"/>
</dbReference>
<dbReference type="PROSITE" id="PS50089">
    <property type="entry name" value="ZF_RING_2"/>
    <property type="match status" value="1"/>
</dbReference>
<dbReference type="InterPro" id="IPR043400">
    <property type="entry name" value="RING-HC_RNF141"/>
</dbReference>
<evidence type="ECO:0000256" key="5">
    <source>
        <dbReference type="PROSITE-ProRule" id="PRU00175"/>
    </source>
</evidence>
<feature type="domain" description="RING-type" evidence="6">
    <location>
        <begin position="206"/>
        <end position="244"/>
    </location>
</feature>
<evidence type="ECO:0000256" key="2">
    <source>
        <dbReference type="ARBA" id="ARBA00022723"/>
    </source>
</evidence>
<keyword evidence="2" id="KW-0479">Metal-binding</keyword>
<evidence type="ECO:0000256" key="4">
    <source>
        <dbReference type="ARBA" id="ARBA00022833"/>
    </source>
</evidence>
<evidence type="ECO:0000313" key="9">
    <source>
        <dbReference type="WBParaSite" id="EVEC_0000706601-mRNA-1"/>
    </source>
</evidence>
<sequence>MGHTTSTVRSEARRAVQLVLITWPDFVEMICELNERYALHCPFLSSEYESFRCCKLKDADGYYLVFAVKRGSAENFLWKATIRICILRVCIIDLGVDYLILSYFKADLKLVRTPWRSYIFFSLKKKDELNPDSYRVLTLGQFLTLHKSLLVMLNGLDDDPDAVLKAYNSSAYLDRLFPCYKYQAFFKFHHVYQMNCYSLYPENGECIICMERRTDTIISCMHSYCSVCIEQWKAYGKNFCPLCREPLQTDGLDSWVMPKEPENDLLREYLATLAVPTEEDVKE</sequence>
<evidence type="ECO:0000313" key="7">
    <source>
        <dbReference type="EMBL" id="VDD91836.1"/>
    </source>
</evidence>
<dbReference type="Proteomes" id="UP000274131">
    <property type="component" value="Unassembled WGS sequence"/>
</dbReference>
<keyword evidence="4" id="KW-0862">Zinc</keyword>
<accession>A0A0N4V9F5</accession>
<dbReference type="GO" id="GO:0004842">
    <property type="term" value="F:ubiquitin-protein transferase activity"/>
    <property type="evidence" value="ECO:0007669"/>
    <property type="project" value="TreeGrafter"/>
</dbReference>
<dbReference type="SUPFAM" id="SSF57850">
    <property type="entry name" value="RING/U-box"/>
    <property type="match status" value="1"/>
</dbReference>
<evidence type="ECO:0000256" key="3">
    <source>
        <dbReference type="ARBA" id="ARBA00022771"/>
    </source>
</evidence>
<keyword evidence="3 5" id="KW-0863">Zinc-finger</keyword>
<dbReference type="Gene3D" id="3.30.40.10">
    <property type="entry name" value="Zinc/RING finger domain, C3HC4 (zinc finger)"/>
    <property type="match status" value="1"/>
</dbReference>
<dbReference type="OrthoDB" id="1630758at2759"/>
<dbReference type="SMART" id="SM00184">
    <property type="entry name" value="RING"/>
    <property type="match status" value="1"/>
</dbReference>
<proteinExistence type="predicted"/>
<dbReference type="PROSITE" id="PS00518">
    <property type="entry name" value="ZF_RING_1"/>
    <property type="match status" value="1"/>
</dbReference>
<organism evidence="9">
    <name type="scientific">Enterobius vermicularis</name>
    <name type="common">Human pinworm</name>
    <dbReference type="NCBI Taxonomy" id="51028"/>
    <lineage>
        <taxon>Eukaryota</taxon>
        <taxon>Metazoa</taxon>
        <taxon>Ecdysozoa</taxon>
        <taxon>Nematoda</taxon>
        <taxon>Chromadorea</taxon>
        <taxon>Rhabditida</taxon>
        <taxon>Spirurina</taxon>
        <taxon>Oxyuridomorpha</taxon>
        <taxon>Oxyuroidea</taxon>
        <taxon>Oxyuridae</taxon>
        <taxon>Enterobius</taxon>
    </lineage>
</organism>
<dbReference type="InterPro" id="IPR017907">
    <property type="entry name" value="Znf_RING_CS"/>
</dbReference>
<evidence type="ECO:0000256" key="1">
    <source>
        <dbReference type="ARBA" id="ARBA00022017"/>
    </source>
</evidence>
<dbReference type="CDD" id="cd16545">
    <property type="entry name" value="RING-HC_RNF141"/>
    <property type="match status" value="1"/>
</dbReference>
<protein>
    <recommendedName>
        <fullName evidence="1">RING finger protein 141</fullName>
    </recommendedName>
</protein>
<dbReference type="PANTHER" id="PTHR12109">
    <property type="entry name" value="RING FINGER PROTEIN 141-RELATED"/>
    <property type="match status" value="1"/>
</dbReference>
<dbReference type="InterPro" id="IPR013083">
    <property type="entry name" value="Znf_RING/FYVE/PHD"/>
</dbReference>
<evidence type="ECO:0000313" key="8">
    <source>
        <dbReference type="Proteomes" id="UP000274131"/>
    </source>
</evidence>
<dbReference type="EMBL" id="UXUI01008571">
    <property type="protein sequence ID" value="VDD91836.1"/>
    <property type="molecule type" value="Genomic_DNA"/>
</dbReference>
<gene>
    <name evidence="7" type="ORF">EVEC_LOCUS6587</name>
</gene>
<dbReference type="PANTHER" id="PTHR12109:SF3">
    <property type="entry name" value="RING FINGER PROTEIN 141"/>
    <property type="match status" value="1"/>
</dbReference>
<dbReference type="GO" id="GO:0008270">
    <property type="term" value="F:zinc ion binding"/>
    <property type="evidence" value="ECO:0007669"/>
    <property type="project" value="UniProtKB-KW"/>
</dbReference>
<keyword evidence="8" id="KW-1185">Reference proteome</keyword>
<evidence type="ECO:0000259" key="6">
    <source>
        <dbReference type="PROSITE" id="PS50089"/>
    </source>
</evidence>
<dbReference type="STRING" id="51028.A0A0N4V9F5"/>